<dbReference type="OrthoDB" id="4159223at2759"/>
<name>A0A0D2C5H3_9EURO</name>
<protein>
    <recommendedName>
        <fullName evidence="1">Heterokaryon incompatibility domain-containing protein</fullName>
    </recommendedName>
</protein>
<accession>A0A0D2C5H3</accession>
<dbReference type="PANTHER" id="PTHR33112">
    <property type="entry name" value="DOMAIN PROTEIN, PUTATIVE-RELATED"/>
    <property type="match status" value="1"/>
</dbReference>
<dbReference type="GeneID" id="27348084"/>
<dbReference type="HOGENOM" id="CLU_021801_0_0_1"/>
<dbReference type="PANTHER" id="PTHR33112:SF12">
    <property type="entry name" value="HETEROKARYON INCOMPATIBILITY DOMAIN-CONTAINING PROTEIN"/>
    <property type="match status" value="1"/>
</dbReference>
<gene>
    <name evidence="2" type="ORF">PV07_08890</name>
</gene>
<dbReference type="AlphaFoldDB" id="A0A0D2C5H3"/>
<sequence length="750" mass="84701">MADTSNITLGDASKLLCVNCRRSRHVVGVCPEPLGQRFQNQNWAYSSERIELLARTRYNLDADLCRRCSALDVLAMFEGTLAWNEPLYPIPASVYSKSPHHRNLGRVENVEFDEDCPLSVGLFALTPRPHSLDQEVHLIIDWTIHRLERLVEVGAHQEHLFDKCLIADLAFPAEDLAIDEHEGDALTILRDPANGLPLGGLLVDSDHVDLDLVRSYMQTCASHHALSCKPKIPGQLGNFSLIDIEARKLIAYPSSPCDYLALSYVWGPVRVPKMNADGTIPILPATIEDALSLTAMLGKRYLWVDSICIDQTDEEEKKRQIPFMADIYRGAYATILLLCGSSADDGLTRVGSRRAPQPQLSFHVDKQRLVGLMPTLSRQIAYTVWGTPAWTLQEALLSPRCIYITDHQAYFECNAMQCSESIDVTRSWIHNSARDLETMRDNREGSKHGHGTLRNTTLGLGRPQDPMMAYGTLIALYSYRFMTYQSDAINAFAAILQHLTEFVFDHGFYYGLPEDDLNWSLLWCGQDQLQRRPGFPAWSWAGWEGAIHPGWPSEVSGPTQPFWTHFHAWKLHDGLPKLAFPHHTKMSQENVFTVETAFDMDPVPVLDHDLLQQALASDHRDSCLLLDCMVWRTSIELLDHVPGYDYGPFRYFAIRLNRVRRLVRAPVPWTSSTDVGRHVPGSGEPATFILTGRDTCYIEGTTWVVHHFLHANITSDREAVRRGVMHLLVPKSRPRALDGVVVRRMSLVLI</sequence>
<evidence type="ECO:0000313" key="2">
    <source>
        <dbReference type="EMBL" id="KIW25735.1"/>
    </source>
</evidence>
<dbReference type="VEuPathDB" id="FungiDB:PV07_08890"/>
<organism evidence="2 3">
    <name type="scientific">Cladophialophora immunda</name>
    <dbReference type="NCBI Taxonomy" id="569365"/>
    <lineage>
        <taxon>Eukaryota</taxon>
        <taxon>Fungi</taxon>
        <taxon>Dikarya</taxon>
        <taxon>Ascomycota</taxon>
        <taxon>Pezizomycotina</taxon>
        <taxon>Eurotiomycetes</taxon>
        <taxon>Chaetothyriomycetidae</taxon>
        <taxon>Chaetothyriales</taxon>
        <taxon>Herpotrichiellaceae</taxon>
        <taxon>Cladophialophora</taxon>
    </lineage>
</organism>
<dbReference type="EMBL" id="KN847044">
    <property type="protein sequence ID" value="KIW25735.1"/>
    <property type="molecule type" value="Genomic_DNA"/>
</dbReference>
<dbReference type="Proteomes" id="UP000054466">
    <property type="component" value="Unassembled WGS sequence"/>
</dbReference>
<reference evidence="2 3" key="1">
    <citation type="submission" date="2015-01" db="EMBL/GenBank/DDBJ databases">
        <title>The Genome Sequence of Cladophialophora immunda CBS83496.</title>
        <authorList>
            <consortium name="The Broad Institute Genomics Platform"/>
            <person name="Cuomo C."/>
            <person name="de Hoog S."/>
            <person name="Gorbushina A."/>
            <person name="Stielow B."/>
            <person name="Teixiera M."/>
            <person name="Abouelleil A."/>
            <person name="Chapman S.B."/>
            <person name="Priest M."/>
            <person name="Young S.K."/>
            <person name="Wortman J."/>
            <person name="Nusbaum C."/>
            <person name="Birren B."/>
        </authorList>
    </citation>
    <scope>NUCLEOTIDE SEQUENCE [LARGE SCALE GENOMIC DNA]</scope>
    <source>
        <strain evidence="2 3">CBS 83496</strain>
    </source>
</reference>
<proteinExistence type="predicted"/>
<evidence type="ECO:0000259" key="1">
    <source>
        <dbReference type="Pfam" id="PF06985"/>
    </source>
</evidence>
<evidence type="ECO:0000313" key="3">
    <source>
        <dbReference type="Proteomes" id="UP000054466"/>
    </source>
</evidence>
<dbReference type="Pfam" id="PF06985">
    <property type="entry name" value="HET"/>
    <property type="match status" value="1"/>
</dbReference>
<dbReference type="InterPro" id="IPR010730">
    <property type="entry name" value="HET"/>
</dbReference>
<feature type="domain" description="Heterokaryon incompatibility" evidence="1">
    <location>
        <begin position="259"/>
        <end position="394"/>
    </location>
</feature>
<dbReference type="RefSeq" id="XP_016245951.1">
    <property type="nucleotide sequence ID" value="XM_016396095.1"/>
</dbReference>
<keyword evidence="3" id="KW-1185">Reference proteome</keyword>
<dbReference type="STRING" id="569365.A0A0D2C5H3"/>